<dbReference type="Proteomes" id="UP000256769">
    <property type="component" value="Unassembled WGS sequence"/>
</dbReference>
<dbReference type="EMBL" id="QNUE01000009">
    <property type="protein sequence ID" value="REC66368.1"/>
    <property type="molecule type" value="Genomic_DNA"/>
</dbReference>
<evidence type="ECO:0000313" key="1">
    <source>
        <dbReference type="EMBL" id="REC66368.1"/>
    </source>
</evidence>
<name>A0A3D9CKW5_9FLAO</name>
<proteinExistence type="predicted"/>
<accession>A0A3D9CKW5</accession>
<protein>
    <submittedName>
        <fullName evidence="1">Uncharacterized protein</fullName>
    </submittedName>
</protein>
<gene>
    <name evidence="1" type="ORF">DRF59_12920</name>
</gene>
<evidence type="ECO:0000313" key="2">
    <source>
        <dbReference type="Proteomes" id="UP000256769"/>
    </source>
</evidence>
<dbReference type="RefSeq" id="WP_115960663.1">
    <property type="nucleotide sequence ID" value="NZ_CBCRVL010000035.1"/>
</dbReference>
<keyword evidence="2" id="KW-1185">Reference proteome</keyword>
<comment type="caution">
    <text evidence="1">The sequence shown here is derived from an EMBL/GenBank/DDBJ whole genome shotgun (WGS) entry which is preliminary data.</text>
</comment>
<reference evidence="1 2" key="1">
    <citation type="journal article" date="2007" name="Int. J. Syst. Evol. Microbiol.">
        <title>Chryseobacterium flavum sp. nov., isolated from polluted soil.</title>
        <authorList>
            <person name="Zhou Y."/>
            <person name="Dong J."/>
            <person name="Wang X."/>
            <person name="Huang X."/>
            <person name="Zhang K.Y."/>
            <person name="Zhang Y.Q."/>
            <person name="Guo Y.F."/>
            <person name="Lai R."/>
            <person name="Li W.J."/>
        </authorList>
    </citation>
    <scope>NUCLEOTIDE SEQUENCE [LARGE SCALE GENOMIC DNA]</scope>
    <source>
        <strain evidence="1 2">KCTC 12877</strain>
    </source>
</reference>
<dbReference type="AlphaFoldDB" id="A0A3D9CKW5"/>
<sequence>MILEYGNSENKFKYINKVNVSADHELYFTTNFSIILPKGIINWTRSNNNFFFEYKDKQMIYIYSAYKNEGKESNDWKLLEVEGNEVDNFLNNYWEKRGYKEKYLLEKHVGRISKLYTNGKYKILLYNIKTEKLSVFIRSAKTFTINM</sequence>
<dbReference type="OrthoDB" id="674555at2"/>
<organism evidence="1 2">
    <name type="scientific">Chryseobacterium flavum</name>
    <dbReference type="NCBI Taxonomy" id="415851"/>
    <lineage>
        <taxon>Bacteria</taxon>
        <taxon>Pseudomonadati</taxon>
        <taxon>Bacteroidota</taxon>
        <taxon>Flavobacteriia</taxon>
        <taxon>Flavobacteriales</taxon>
        <taxon>Weeksellaceae</taxon>
        <taxon>Chryseobacterium group</taxon>
        <taxon>Chryseobacterium</taxon>
    </lineage>
</organism>